<accession>A0A1C3WWI0</accession>
<feature type="signal peptide" evidence="2">
    <location>
        <begin position="1"/>
        <end position="24"/>
    </location>
</feature>
<evidence type="ECO:0000256" key="2">
    <source>
        <dbReference type="SAM" id="SignalP"/>
    </source>
</evidence>
<reference evidence="4" key="1">
    <citation type="submission" date="2016-08" db="EMBL/GenBank/DDBJ databases">
        <authorList>
            <person name="Varghese N."/>
            <person name="Submissions Spin"/>
        </authorList>
    </citation>
    <scope>NUCLEOTIDE SEQUENCE [LARGE SCALE GENOMIC DNA]</scope>
    <source>
        <strain evidence="4">P1-7</strain>
    </source>
</reference>
<dbReference type="RefSeq" id="WP_037197573.1">
    <property type="nucleotide sequence ID" value="NZ_FMAF01000018.1"/>
</dbReference>
<evidence type="ECO:0000313" key="4">
    <source>
        <dbReference type="Proteomes" id="UP000199205"/>
    </source>
</evidence>
<dbReference type="EMBL" id="FMAF01000018">
    <property type="protein sequence ID" value="SCB44094.1"/>
    <property type="molecule type" value="Genomic_DNA"/>
</dbReference>
<dbReference type="Proteomes" id="UP000199205">
    <property type="component" value="Unassembled WGS sequence"/>
</dbReference>
<evidence type="ECO:0000256" key="1">
    <source>
        <dbReference type="SAM" id="MobiDB-lite"/>
    </source>
</evidence>
<name>A0A1C3WWI0_9HYPH</name>
<evidence type="ECO:0008006" key="5">
    <source>
        <dbReference type="Google" id="ProtNLM"/>
    </source>
</evidence>
<proteinExistence type="predicted"/>
<protein>
    <recommendedName>
        <fullName evidence="5">LTXXQ motif family protein</fullName>
    </recommendedName>
</protein>
<dbReference type="OrthoDB" id="7354754at2"/>
<sequence>MRQRHIVATLLITAIGGVAVSALAAEPAATPDTQKPPGIEAAQPMPGRMVPGGWPCPGPHPEGPMMAFGAGMPMPPNEPPGGFHHGPDPALELAGKLSAMETLIGIHSAQLDAWRDYTSALSDFLAFPKHRPPGPPLPDDAAASQPDHDADKQKELFGELVADHALDRAAKATVLKDKAVALRNVLTADQLAKLEDAERSLVPGPHAFR</sequence>
<gene>
    <name evidence="3" type="ORF">GA0061101_11857</name>
</gene>
<feature type="chain" id="PRO_5008685917" description="LTXXQ motif family protein" evidence="2">
    <location>
        <begin position="25"/>
        <end position="209"/>
    </location>
</feature>
<dbReference type="AlphaFoldDB" id="A0A1C3WWI0"/>
<organism evidence="3 4">
    <name type="scientific">Rhizobium lusitanum</name>
    <dbReference type="NCBI Taxonomy" id="293958"/>
    <lineage>
        <taxon>Bacteria</taxon>
        <taxon>Pseudomonadati</taxon>
        <taxon>Pseudomonadota</taxon>
        <taxon>Alphaproteobacteria</taxon>
        <taxon>Hyphomicrobiales</taxon>
        <taxon>Rhizobiaceae</taxon>
        <taxon>Rhizobium/Agrobacterium group</taxon>
        <taxon>Rhizobium</taxon>
    </lineage>
</organism>
<feature type="region of interest" description="Disordered" evidence="1">
    <location>
        <begin position="128"/>
        <end position="149"/>
    </location>
</feature>
<keyword evidence="2" id="KW-0732">Signal</keyword>
<evidence type="ECO:0000313" key="3">
    <source>
        <dbReference type="EMBL" id="SCB44094.1"/>
    </source>
</evidence>